<accession>A0AAV2TD62</accession>
<dbReference type="Proteomes" id="UP001497525">
    <property type="component" value="Unassembled WGS sequence"/>
</dbReference>
<dbReference type="InterPro" id="IPR036770">
    <property type="entry name" value="Ankyrin_rpt-contain_sf"/>
</dbReference>
<comment type="caution">
    <text evidence="1">The sequence shown here is derived from an EMBL/GenBank/DDBJ whole genome shotgun (WGS) entry which is preliminary data.</text>
</comment>
<dbReference type="EMBL" id="CAXLJL010000212">
    <property type="protein sequence ID" value="CAL5134650.1"/>
    <property type="molecule type" value="Genomic_DNA"/>
</dbReference>
<dbReference type="SUPFAM" id="SSF48403">
    <property type="entry name" value="Ankyrin repeat"/>
    <property type="match status" value="1"/>
</dbReference>
<sequence length="387" mass="44153">MQQRTGYYSAYDQYGEVINAIEQDCPDLLPPHLAVPGKPTSSAGDKLITENTVLDSKNRRNLLHMAAIRSAHKCVTLLVSPPYSWDPDRPDALGWTPFQIAEDQDDFPTVCALGMFSRELRGPAIERTGTRKYGTLSTCLLWPQLYRARNVHSFKFLKGSTENQGRTDKESPLIRFLYANLGRRMQLTFELLLSDPELLHPKLTTGETEQAHTQHFSCWPLKVSKFADHNVGQSSIEVHPESFDHIWLQSVLAGGSTSQSFTNLYESWTHCRLLQPNQEHTVLGHSWVPPSLKEFCRICLRRALVNSMRMKLGKERRLQVNYARLIANLDLPPKIVSYLLYSELWPPQPCCECSDWRRGIKRSSCFLPWRRIDGGIILGDGFIPDKS</sequence>
<dbReference type="AlphaFoldDB" id="A0AAV2TD62"/>
<gene>
    <name evidence="1" type="ORF">CDAUBV1_LOCUS8506</name>
</gene>
<protein>
    <recommendedName>
        <fullName evidence="3">SOCS box domain-containing protein</fullName>
    </recommendedName>
</protein>
<organism evidence="1 2">
    <name type="scientific">Calicophoron daubneyi</name>
    <name type="common">Rumen fluke</name>
    <name type="synonym">Paramphistomum daubneyi</name>
    <dbReference type="NCBI Taxonomy" id="300641"/>
    <lineage>
        <taxon>Eukaryota</taxon>
        <taxon>Metazoa</taxon>
        <taxon>Spiralia</taxon>
        <taxon>Lophotrochozoa</taxon>
        <taxon>Platyhelminthes</taxon>
        <taxon>Trematoda</taxon>
        <taxon>Digenea</taxon>
        <taxon>Plagiorchiida</taxon>
        <taxon>Pronocephalata</taxon>
        <taxon>Paramphistomoidea</taxon>
        <taxon>Paramphistomidae</taxon>
        <taxon>Calicophoron</taxon>
    </lineage>
</organism>
<evidence type="ECO:0000313" key="1">
    <source>
        <dbReference type="EMBL" id="CAL5134650.1"/>
    </source>
</evidence>
<name>A0AAV2TD62_CALDB</name>
<reference evidence="1" key="1">
    <citation type="submission" date="2024-06" db="EMBL/GenBank/DDBJ databases">
        <authorList>
            <person name="Liu X."/>
            <person name="Lenzi L."/>
            <person name="Haldenby T S."/>
            <person name="Uol C."/>
        </authorList>
    </citation>
    <scope>NUCLEOTIDE SEQUENCE</scope>
</reference>
<proteinExistence type="predicted"/>
<evidence type="ECO:0000313" key="2">
    <source>
        <dbReference type="Proteomes" id="UP001497525"/>
    </source>
</evidence>
<evidence type="ECO:0008006" key="3">
    <source>
        <dbReference type="Google" id="ProtNLM"/>
    </source>
</evidence>